<name>A0ABQ8PY22_9AGAR</name>
<evidence type="ECO:0000256" key="1">
    <source>
        <dbReference type="SAM" id="MobiDB-lite"/>
    </source>
</evidence>
<gene>
    <name evidence="2" type="ORF">F5050DRAFT_1716178</name>
</gene>
<sequence>MANSADTAVRKYGKQKHTSKKERQDRSQAAREASLQSKVLNSSTALELPESDKNPKFSGRNDKENSDPIPNSIPGPSTPLQKAQSCASRLTKDVDKFRKKFTYWKGQAVDSRESLRDMRENEKEERKKGEQRAEDSEKQKIIEDMENELEREKKQRKLDADEHKTCHAHLNIQLHEYHHQIHTLKARVNRIPARLSTAMKRVVHTYNNEAEEQQAFYFKSANRTIPNEAHDILLDLVAIDEVPANKVTHVFKHIAEAFGISIHGNVDRRSIGRIVKEGGNAAKLQFGQAVIDAKGVTISSDGTTHKNETYETKHSTVILANRRL</sequence>
<feature type="region of interest" description="Disordered" evidence="1">
    <location>
        <begin position="1"/>
        <end position="84"/>
    </location>
</feature>
<feature type="compositionally biased region" description="Basic and acidic residues" evidence="1">
    <location>
        <begin position="50"/>
        <end position="66"/>
    </location>
</feature>
<keyword evidence="3" id="KW-1185">Reference proteome</keyword>
<reference evidence="2" key="1">
    <citation type="submission" date="2022-08" db="EMBL/GenBank/DDBJ databases">
        <authorList>
            <consortium name="DOE Joint Genome Institute"/>
            <person name="Min B."/>
            <person name="Riley R."/>
            <person name="Sierra-Patev S."/>
            <person name="Naranjo-Ortiz M."/>
            <person name="Looney B."/>
            <person name="Konkel Z."/>
            <person name="Slot J.C."/>
            <person name="Sakamoto Y."/>
            <person name="Steenwyk J.L."/>
            <person name="Rokas A."/>
            <person name="Carro J."/>
            <person name="Camarero S."/>
            <person name="Ferreira P."/>
            <person name="Molpeceres G."/>
            <person name="Ruiz-Duenas F.J."/>
            <person name="Serrano A."/>
            <person name="Henrissat B."/>
            <person name="Drula E."/>
            <person name="Hughes K.W."/>
            <person name="Mata J.L."/>
            <person name="Ishikawa N.K."/>
            <person name="Vargas-Isla R."/>
            <person name="Ushijima S."/>
            <person name="Smith C.A."/>
            <person name="Ahrendt S."/>
            <person name="Andreopoulos W."/>
            <person name="He G."/>
            <person name="Labutti K."/>
            <person name="Lipzen A."/>
            <person name="Ng V."/>
            <person name="Sandor L."/>
            <person name="Barry K."/>
            <person name="Martinez A.T."/>
            <person name="Xiao Y."/>
            <person name="Gibbons J.G."/>
            <person name="Terashima K."/>
            <person name="Hibbett D.S."/>
            <person name="Grigoriev I.V."/>
        </authorList>
    </citation>
    <scope>NUCLEOTIDE SEQUENCE</scope>
    <source>
        <strain evidence="2">TFB10827</strain>
    </source>
</reference>
<dbReference type="EMBL" id="MU791070">
    <property type="protein sequence ID" value="KAJ3991329.1"/>
    <property type="molecule type" value="Genomic_DNA"/>
</dbReference>
<dbReference type="Proteomes" id="UP001163828">
    <property type="component" value="Unassembled WGS sequence"/>
</dbReference>
<accession>A0ABQ8PY22</accession>
<protein>
    <submittedName>
        <fullName evidence="2">Uncharacterized protein</fullName>
    </submittedName>
</protein>
<evidence type="ECO:0000313" key="2">
    <source>
        <dbReference type="EMBL" id="KAJ3991329.1"/>
    </source>
</evidence>
<feature type="compositionally biased region" description="Polar residues" evidence="1">
    <location>
        <begin position="34"/>
        <end position="45"/>
    </location>
</feature>
<organism evidence="2 3">
    <name type="scientific">Lentinula boryana</name>
    <dbReference type="NCBI Taxonomy" id="40481"/>
    <lineage>
        <taxon>Eukaryota</taxon>
        <taxon>Fungi</taxon>
        <taxon>Dikarya</taxon>
        <taxon>Basidiomycota</taxon>
        <taxon>Agaricomycotina</taxon>
        <taxon>Agaricomycetes</taxon>
        <taxon>Agaricomycetidae</taxon>
        <taxon>Agaricales</taxon>
        <taxon>Marasmiineae</taxon>
        <taxon>Omphalotaceae</taxon>
        <taxon>Lentinula</taxon>
    </lineage>
</organism>
<feature type="region of interest" description="Disordered" evidence="1">
    <location>
        <begin position="108"/>
        <end position="140"/>
    </location>
</feature>
<comment type="caution">
    <text evidence="2">The sequence shown here is derived from an EMBL/GenBank/DDBJ whole genome shotgun (WGS) entry which is preliminary data.</text>
</comment>
<evidence type="ECO:0000313" key="3">
    <source>
        <dbReference type="Proteomes" id="UP001163828"/>
    </source>
</evidence>
<proteinExistence type="predicted"/>
<feature type="compositionally biased region" description="Basic and acidic residues" evidence="1">
    <location>
        <begin position="110"/>
        <end position="140"/>
    </location>
</feature>
<feature type="compositionally biased region" description="Basic residues" evidence="1">
    <location>
        <begin position="11"/>
        <end position="20"/>
    </location>
</feature>